<comment type="caution">
    <text evidence="12">Lacks conserved residue(s) required for the propagation of feature annotation.</text>
</comment>
<evidence type="ECO:0000256" key="8">
    <source>
        <dbReference type="ARBA" id="ARBA00022975"/>
    </source>
</evidence>
<dbReference type="InterPro" id="IPR033888">
    <property type="entry name" value="DHOD_1B"/>
</dbReference>
<dbReference type="InterPro" id="IPR024920">
    <property type="entry name" value="Dihydroorotate_DH_1"/>
</dbReference>
<evidence type="ECO:0000259" key="13">
    <source>
        <dbReference type="Pfam" id="PF01180"/>
    </source>
</evidence>
<dbReference type="InterPro" id="IPR005720">
    <property type="entry name" value="Dihydroorotate_DH_cat"/>
</dbReference>
<name>A0A926I4E3_9FIRM</name>
<dbReference type="PANTHER" id="PTHR48109:SF1">
    <property type="entry name" value="DIHYDROOROTATE DEHYDROGENASE (FUMARATE)"/>
    <property type="match status" value="1"/>
</dbReference>
<evidence type="ECO:0000256" key="9">
    <source>
        <dbReference type="ARBA" id="ARBA00023002"/>
    </source>
</evidence>
<dbReference type="EC" id="1.3.-.-" evidence="12"/>
<evidence type="ECO:0000256" key="3">
    <source>
        <dbReference type="ARBA" id="ARBA00004715"/>
    </source>
</evidence>
<keyword evidence="10" id="KW-0520">NAD</keyword>
<comment type="subcellular location">
    <subcellularLocation>
        <location evidence="2 12">Cytoplasm</location>
    </subcellularLocation>
</comment>
<dbReference type="PANTHER" id="PTHR48109">
    <property type="entry name" value="DIHYDROOROTATE DEHYDROGENASE (QUINONE), MITOCHONDRIAL-RELATED"/>
    <property type="match status" value="1"/>
</dbReference>
<evidence type="ECO:0000256" key="1">
    <source>
        <dbReference type="ARBA" id="ARBA00003616"/>
    </source>
</evidence>
<reference evidence="14" key="1">
    <citation type="submission" date="2020-08" db="EMBL/GenBank/DDBJ databases">
        <title>Genome public.</title>
        <authorList>
            <person name="Liu C."/>
            <person name="Sun Q."/>
        </authorList>
    </citation>
    <scope>NUCLEOTIDE SEQUENCE</scope>
    <source>
        <strain evidence="14">NSJ-31</strain>
    </source>
</reference>
<organism evidence="14 15">
    <name type="scientific">Ligaoa zhengdingensis</name>
    <dbReference type="NCBI Taxonomy" id="2763658"/>
    <lineage>
        <taxon>Bacteria</taxon>
        <taxon>Bacillati</taxon>
        <taxon>Bacillota</taxon>
        <taxon>Clostridia</taxon>
        <taxon>Eubacteriales</taxon>
        <taxon>Oscillospiraceae</taxon>
        <taxon>Ligaoa</taxon>
    </lineage>
</organism>
<keyword evidence="15" id="KW-1185">Reference proteome</keyword>
<comment type="pathway">
    <text evidence="3">Pyrimidine metabolism; UMP biosynthesis via de novo pathway; orotate from (S)-dihydroorotate (NAD(+) route): step 1/1.</text>
</comment>
<keyword evidence="9 12" id="KW-0560">Oxidoreductase</keyword>
<comment type="function">
    <text evidence="1">Catalyzes the conversion of dihydroorotate to orotate with NAD(+) as electron acceptor.</text>
</comment>
<dbReference type="GO" id="GO:0005737">
    <property type="term" value="C:cytoplasm"/>
    <property type="evidence" value="ECO:0007669"/>
    <property type="project" value="UniProtKB-SubCell"/>
</dbReference>
<dbReference type="Gene3D" id="3.20.20.70">
    <property type="entry name" value="Aldolase class I"/>
    <property type="match status" value="1"/>
</dbReference>
<comment type="similarity">
    <text evidence="4 12">Belongs to the dihydroorotate dehydrogenase family. Type 1 subfamily.</text>
</comment>
<evidence type="ECO:0000256" key="5">
    <source>
        <dbReference type="ARBA" id="ARBA00022490"/>
    </source>
</evidence>
<evidence type="ECO:0000256" key="2">
    <source>
        <dbReference type="ARBA" id="ARBA00004496"/>
    </source>
</evidence>
<sequence length="307" mass="31977">MPNKPNLSVNIAGIAMKNPVMPASGCFGFGEEYAPYLDLNALGAIVVKSVTMNETVGNPGPRVCETPGGMLNAIGWQNPGADVFINEKMPFLRQFNTPVIVNLAGKTASDYAELAARLDGVEGLAGIELNISCPNVSEGGVAFGTDPRLADEVVRAVRAATKLPLIVKLSPNVTDITVMARAVEGAGADAISLINTFTAIAIDVKTRRPVLGNFTGGLSGPAVKPVALYMTYRVAHAVSVPVIGMGGVLRAEDAIEFLLAGASAVAVGMGTFVNPTAMIDVIDGIERYLVENNMDDVHQLIGGLITD</sequence>
<dbReference type="SUPFAM" id="SSF51395">
    <property type="entry name" value="FMN-linked oxidoreductases"/>
    <property type="match status" value="1"/>
</dbReference>
<dbReference type="NCBIfam" id="NF005574">
    <property type="entry name" value="PRK07259.1"/>
    <property type="match status" value="1"/>
</dbReference>
<feature type="domain" description="Dihydroorotate dehydrogenase catalytic" evidence="13">
    <location>
        <begin position="7"/>
        <end position="289"/>
    </location>
</feature>
<dbReference type="CDD" id="cd04740">
    <property type="entry name" value="DHOD_1B_like"/>
    <property type="match status" value="1"/>
</dbReference>
<dbReference type="GO" id="GO:0004589">
    <property type="term" value="F:dihydroorotate dehydrogenase (NAD+) activity"/>
    <property type="evidence" value="ECO:0007669"/>
    <property type="project" value="UniProtKB-EC"/>
</dbReference>
<dbReference type="GO" id="GO:0044205">
    <property type="term" value="P:'de novo' UMP biosynthetic process"/>
    <property type="evidence" value="ECO:0007669"/>
    <property type="project" value="UniProtKB-UniRule"/>
</dbReference>
<feature type="binding site" evidence="12">
    <location>
        <begin position="195"/>
        <end position="196"/>
    </location>
    <ligand>
        <name>substrate</name>
    </ligand>
</feature>
<dbReference type="AlphaFoldDB" id="A0A926I4E3"/>
<comment type="catalytic activity">
    <reaction evidence="12">
        <text>(S)-dihydroorotate + A = orotate + AH2</text>
        <dbReference type="Rhea" id="RHEA:18073"/>
        <dbReference type="ChEBI" id="CHEBI:13193"/>
        <dbReference type="ChEBI" id="CHEBI:17499"/>
        <dbReference type="ChEBI" id="CHEBI:30839"/>
        <dbReference type="ChEBI" id="CHEBI:30864"/>
    </reaction>
</comment>
<dbReference type="FunFam" id="3.20.20.70:FF:000027">
    <property type="entry name" value="Dihydropyrimidine dehydrogenase [NADP(+)]"/>
    <property type="match status" value="1"/>
</dbReference>
<evidence type="ECO:0000256" key="11">
    <source>
        <dbReference type="ARBA" id="ARBA00048996"/>
    </source>
</evidence>
<dbReference type="RefSeq" id="WP_249282501.1">
    <property type="nucleotide sequence ID" value="NZ_JACRST010000005.1"/>
</dbReference>
<comment type="catalytic activity">
    <reaction evidence="11">
        <text>(S)-dihydroorotate + NAD(+) = orotate + NADH + H(+)</text>
        <dbReference type="Rhea" id="RHEA:13513"/>
        <dbReference type="ChEBI" id="CHEBI:15378"/>
        <dbReference type="ChEBI" id="CHEBI:30839"/>
        <dbReference type="ChEBI" id="CHEBI:30864"/>
        <dbReference type="ChEBI" id="CHEBI:57540"/>
        <dbReference type="ChEBI" id="CHEBI:57945"/>
        <dbReference type="EC" id="1.3.1.14"/>
    </reaction>
</comment>
<comment type="caution">
    <text evidence="14">The sequence shown here is derived from an EMBL/GenBank/DDBJ whole genome shotgun (WGS) entry which is preliminary data.</text>
</comment>
<dbReference type="EMBL" id="JACRST010000005">
    <property type="protein sequence ID" value="MBC8546423.1"/>
    <property type="molecule type" value="Genomic_DNA"/>
</dbReference>
<keyword evidence="7 12" id="KW-0288">FMN</keyword>
<evidence type="ECO:0000256" key="12">
    <source>
        <dbReference type="HAMAP-Rule" id="MF_00224"/>
    </source>
</evidence>
<feature type="active site" description="Nucleophile" evidence="12">
    <location>
        <position position="133"/>
    </location>
</feature>
<dbReference type="InterPro" id="IPR050074">
    <property type="entry name" value="DHO_dehydrogenase"/>
</dbReference>
<feature type="binding site" evidence="12">
    <location>
        <begin position="246"/>
        <end position="247"/>
    </location>
    <ligand>
        <name>FMN</name>
        <dbReference type="ChEBI" id="CHEBI:58210"/>
    </ligand>
</feature>
<feature type="binding site" evidence="12">
    <location>
        <position position="130"/>
    </location>
    <ligand>
        <name>substrate</name>
    </ligand>
</feature>
<dbReference type="Proteomes" id="UP000653127">
    <property type="component" value="Unassembled WGS sequence"/>
</dbReference>
<proteinExistence type="inferred from homology"/>
<feature type="binding site" evidence="12">
    <location>
        <position position="48"/>
    </location>
    <ligand>
        <name>substrate</name>
    </ligand>
</feature>
<dbReference type="NCBIfam" id="TIGR01037">
    <property type="entry name" value="pyrD_sub1_fam"/>
    <property type="match status" value="1"/>
</dbReference>
<protein>
    <recommendedName>
        <fullName evidence="12">Dihydroorotate dehydrogenase</fullName>
        <shortName evidence="12">DHOD</shortName>
        <shortName evidence="12">DHODase</shortName>
        <shortName evidence="12">DHOdehase</shortName>
        <ecNumber evidence="12">1.3.-.-</ecNumber>
    </recommendedName>
</protein>
<keyword evidence="5 12" id="KW-0963">Cytoplasm</keyword>
<keyword evidence="8 12" id="KW-0665">Pyrimidine biosynthesis</keyword>
<evidence type="ECO:0000313" key="15">
    <source>
        <dbReference type="Proteomes" id="UP000653127"/>
    </source>
</evidence>
<dbReference type="InterPro" id="IPR012135">
    <property type="entry name" value="Dihydroorotate_DH_1_2"/>
</dbReference>
<feature type="binding site" evidence="12">
    <location>
        <position position="220"/>
    </location>
    <ligand>
        <name>FMN</name>
        <dbReference type="ChEBI" id="CHEBI:58210"/>
    </ligand>
</feature>
<dbReference type="InterPro" id="IPR049622">
    <property type="entry name" value="Dihydroorotate_DH_I"/>
</dbReference>
<dbReference type="InterPro" id="IPR013785">
    <property type="entry name" value="Aldolase_TIM"/>
</dbReference>
<evidence type="ECO:0000256" key="7">
    <source>
        <dbReference type="ARBA" id="ARBA00022643"/>
    </source>
</evidence>
<feature type="binding site" evidence="12">
    <location>
        <position position="24"/>
    </location>
    <ligand>
        <name>FMN</name>
        <dbReference type="ChEBI" id="CHEBI:58210"/>
    </ligand>
</feature>
<feature type="binding site" evidence="12">
    <location>
        <position position="102"/>
    </location>
    <ligand>
        <name>FMN</name>
        <dbReference type="ChEBI" id="CHEBI:58210"/>
    </ligand>
</feature>
<evidence type="ECO:0000256" key="10">
    <source>
        <dbReference type="ARBA" id="ARBA00023027"/>
    </source>
</evidence>
<feature type="binding site" evidence="12">
    <location>
        <begin position="48"/>
        <end position="49"/>
    </location>
    <ligand>
        <name>FMN</name>
        <dbReference type="ChEBI" id="CHEBI:58210"/>
    </ligand>
</feature>
<dbReference type="PIRSF" id="PIRSF000164">
    <property type="entry name" value="DHO_oxidase"/>
    <property type="match status" value="1"/>
</dbReference>
<keyword evidence="6 12" id="KW-0285">Flavoprotein</keyword>
<dbReference type="HAMAP" id="MF_00224">
    <property type="entry name" value="DHO_dh_type1"/>
    <property type="match status" value="1"/>
</dbReference>
<accession>A0A926I4E3</accession>
<evidence type="ECO:0000313" key="14">
    <source>
        <dbReference type="EMBL" id="MBC8546423.1"/>
    </source>
</evidence>
<gene>
    <name evidence="12" type="primary">pyrD</name>
    <name evidence="14" type="ORF">H8711_05680</name>
</gene>
<comment type="cofactor">
    <cofactor evidence="12">
        <name>FMN</name>
        <dbReference type="ChEBI" id="CHEBI:58210"/>
    </cofactor>
    <text evidence="12">Binds 1 FMN per subunit.</text>
</comment>
<feature type="binding site" evidence="12">
    <location>
        <position position="168"/>
    </location>
    <ligand>
        <name>FMN</name>
        <dbReference type="ChEBI" id="CHEBI:58210"/>
    </ligand>
</feature>
<feature type="binding site" evidence="12">
    <location>
        <position position="194"/>
    </location>
    <ligand>
        <name>FMN</name>
        <dbReference type="ChEBI" id="CHEBI:58210"/>
    </ligand>
</feature>
<dbReference type="GO" id="GO:0006207">
    <property type="term" value="P:'de novo' pyrimidine nucleobase biosynthetic process"/>
    <property type="evidence" value="ECO:0007669"/>
    <property type="project" value="TreeGrafter"/>
</dbReference>
<evidence type="ECO:0000256" key="4">
    <source>
        <dbReference type="ARBA" id="ARBA00008008"/>
    </source>
</evidence>
<feature type="binding site" evidence="12">
    <location>
        <position position="130"/>
    </location>
    <ligand>
        <name>FMN</name>
        <dbReference type="ChEBI" id="CHEBI:58210"/>
    </ligand>
</feature>
<dbReference type="Pfam" id="PF01180">
    <property type="entry name" value="DHO_dh"/>
    <property type="match status" value="1"/>
</dbReference>
<evidence type="ECO:0000256" key="6">
    <source>
        <dbReference type="ARBA" id="ARBA00022630"/>
    </source>
</evidence>